<gene>
    <name evidence="8" type="ORF">MYCIT1_LOCUS3525</name>
</gene>
<evidence type="ECO:0000313" key="9">
    <source>
        <dbReference type="Proteomes" id="UP001295794"/>
    </source>
</evidence>
<dbReference type="Pfam" id="PF07690">
    <property type="entry name" value="MFS_1"/>
    <property type="match status" value="1"/>
</dbReference>
<dbReference type="SUPFAM" id="SSF103473">
    <property type="entry name" value="MFS general substrate transporter"/>
    <property type="match status" value="1"/>
</dbReference>
<dbReference type="Proteomes" id="UP001295794">
    <property type="component" value="Unassembled WGS sequence"/>
</dbReference>
<feature type="transmembrane region" description="Helical" evidence="6">
    <location>
        <begin position="121"/>
        <end position="140"/>
    </location>
</feature>
<dbReference type="EMBL" id="CAVNYO010000045">
    <property type="protein sequence ID" value="CAK5263834.1"/>
    <property type="molecule type" value="Genomic_DNA"/>
</dbReference>
<feature type="transmembrane region" description="Helical" evidence="6">
    <location>
        <begin position="352"/>
        <end position="372"/>
    </location>
</feature>
<accession>A0AAD2GTN7</accession>
<feature type="transmembrane region" description="Helical" evidence="6">
    <location>
        <begin position="541"/>
        <end position="560"/>
    </location>
</feature>
<dbReference type="PANTHER" id="PTHR23501:SF84">
    <property type="entry name" value="VACUOLAR MEMBRANE AMINO ACID UPTAKE TRANSPORTER FNX2"/>
    <property type="match status" value="1"/>
</dbReference>
<reference evidence="8" key="1">
    <citation type="submission" date="2023-11" db="EMBL/GenBank/DDBJ databases">
        <authorList>
            <person name="De Vega J J."/>
            <person name="De Vega J J."/>
        </authorList>
    </citation>
    <scope>NUCLEOTIDE SEQUENCE</scope>
</reference>
<feature type="transmembrane region" description="Helical" evidence="6">
    <location>
        <begin position="179"/>
        <end position="201"/>
    </location>
</feature>
<feature type="transmembrane region" description="Helical" evidence="6">
    <location>
        <begin position="146"/>
        <end position="167"/>
    </location>
</feature>
<feature type="transmembrane region" description="Helical" evidence="6">
    <location>
        <begin position="450"/>
        <end position="468"/>
    </location>
</feature>
<feature type="compositionally biased region" description="Low complexity" evidence="5">
    <location>
        <begin position="27"/>
        <end position="39"/>
    </location>
</feature>
<sequence>MAPGAEPDERAPLLSPETNGAAPEYGSTPAPDPAATSDAEGGDATAAKVPRNLLAVLVPMGLGIFFASMDQTIVVSSYAAIGSELQQLQYTSWISTAYMMTLTSFQPLYGKLSDIFGRKSCLLFAYTIFALGCFCCSISQTMLQLILARGLTGIGGGGMSTVVSIIMSDMVPLRERGTWQGIMNIIYASGSAIGAPLGGFLVDSIGWRWGFFMQVPALVLAFISVSFALHLPESDTSDLKSKLKRVDFPGAFALVLTVFFLLFGLDRGGNVAWHDPTTIASLSVFAVLFVLFLVIEFRWAKEPFAPKRIVAHPALAGAYLVNFFALMAGFNMIFHMSFFYQAVLRKTPSEVGFWLVPGVFAGVFGSLAGGLIIQVTGRYYWATVAAYVGFLVAIFALTLQTGVVILSGVGVVIAGTFASIGNGLGITTTLIALISNAGPADQAMATAGSYLFRSLGSVIGLSVASTLLQNSLRSTLHKTLPAGIDIEEARLFPPSTAIPVITDFLPLQIIRRVRESLAYIDELEPATAAVVRMAYERGLQVTFWFSCAAAACALVAAVFVREAPMARRG</sequence>
<keyword evidence="2 6" id="KW-0812">Transmembrane</keyword>
<feature type="transmembrane region" description="Helical" evidence="6">
    <location>
        <begin position="379"/>
        <end position="399"/>
    </location>
</feature>
<feature type="transmembrane region" description="Helical" evidence="6">
    <location>
        <begin position="248"/>
        <end position="265"/>
    </location>
</feature>
<dbReference type="Gene3D" id="1.20.1250.20">
    <property type="entry name" value="MFS general substrate transporter like domains"/>
    <property type="match status" value="2"/>
</dbReference>
<dbReference type="GO" id="GO:0000329">
    <property type="term" value="C:fungal-type vacuole membrane"/>
    <property type="evidence" value="ECO:0007669"/>
    <property type="project" value="TreeGrafter"/>
</dbReference>
<evidence type="ECO:0000313" key="8">
    <source>
        <dbReference type="EMBL" id="CAK5263834.1"/>
    </source>
</evidence>
<feature type="transmembrane region" description="Helical" evidence="6">
    <location>
        <begin position="207"/>
        <end position="228"/>
    </location>
</feature>
<name>A0AAD2GTN7_9AGAR</name>
<keyword evidence="9" id="KW-1185">Reference proteome</keyword>
<dbReference type="InterPro" id="IPR011701">
    <property type="entry name" value="MFS"/>
</dbReference>
<dbReference type="GO" id="GO:0015174">
    <property type="term" value="F:basic amino acid transmembrane transporter activity"/>
    <property type="evidence" value="ECO:0007669"/>
    <property type="project" value="TreeGrafter"/>
</dbReference>
<feature type="domain" description="Major facilitator superfamily (MFS) profile" evidence="7">
    <location>
        <begin position="56"/>
        <end position="514"/>
    </location>
</feature>
<evidence type="ECO:0000256" key="1">
    <source>
        <dbReference type="ARBA" id="ARBA00004141"/>
    </source>
</evidence>
<feature type="transmembrane region" description="Helical" evidence="6">
    <location>
        <begin position="53"/>
        <end position="78"/>
    </location>
</feature>
<comment type="subcellular location">
    <subcellularLocation>
        <location evidence="1">Membrane</location>
        <topology evidence="1">Multi-pass membrane protein</topology>
    </subcellularLocation>
</comment>
<protein>
    <recommendedName>
        <fullName evidence="7">Major facilitator superfamily (MFS) profile domain-containing protein</fullName>
    </recommendedName>
</protein>
<evidence type="ECO:0000259" key="7">
    <source>
        <dbReference type="PROSITE" id="PS50850"/>
    </source>
</evidence>
<feature type="transmembrane region" description="Helical" evidence="6">
    <location>
        <begin position="405"/>
        <end position="438"/>
    </location>
</feature>
<proteinExistence type="predicted"/>
<dbReference type="PANTHER" id="PTHR23501">
    <property type="entry name" value="MAJOR FACILITATOR SUPERFAMILY"/>
    <property type="match status" value="1"/>
</dbReference>
<dbReference type="PROSITE" id="PS50850">
    <property type="entry name" value="MFS"/>
    <property type="match status" value="1"/>
</dbReference>
<comment type="caution">
    <text evidence="8">The sequence shown here is derived from an EMBL/GenBank/DDBJ whole genome shotgun (WGS) entry which is preliminary data.</text>
</comment>
<keyword evidence="3 6" id="KW-1133">Transmembrane helix</keyword>
<keyword evidence="4 6" id="KW-0472">Membrane</keyword>
<dbReference type="AlphaFoldDB" id="A0AAD2GTN7"/>
<feature type="transmembrane region" description="Helical" evidence="6">
    <location>
        <begin position="316"/>
        <end position="340"/>
    </location>
</feature>
<feature type="transmembrane region" description="Helical" evidence="6">
    <location>
        <begin position="277"/>
        <end position="295"/>
    </location>
</feature>
<evidence type="ECO:0000256" key="2">
    <source>
        <dbReference type="ARBA" id="ARBA00022692"/>
    </source>
</evidence>
<dbReference type="InterPro" id="IPR020846">
    <property type="entry name" value="MFS_dom"/>
</dbReference>
<evidence type="ECO:0000256" key="6">
    <source>
        <dbReference type="SAM" id="Phobius"/>
    </source>
</evidence>
<dbReference type="InterPro" id="IPR036259">
    <property type="entry name" value="MFS_trans_sf"/>
</dbReference>
<feature type="region of interest" description="Disordered" evidence="5">
    <location>
        <begin position="1"/>
        <end position="42"/>
    </location>
</feature>
<organism evidence="8 9">
    <name type="scientific">Mycena citricolor</name>
    <dbReference type="NCBI Taxonomy" id="2018698"/>
    <lineage>
        <taxon>Eukaryota</taxon>
        <taxon>Fungi</taxon>
        <taxon>Dikarya</taxon>
        <taxon>Basidiomycota</taxon>
        <taxon>Agaricomycotina</taxon>
        <taxon>Agaricomycetes</taxon>
        <taxon>Agaricomycetidae</taxon>
        <taxon>Agaricales</taxon>
        <taxon>Marasmiineae</taxon>
        <taxon>Mycenaceae</taxon>
        <taxon>Mycena</taxon>
    </lineage>
</organism>
<evidence type="ECO:0000256" key="4">
    <source>
        <dbReference type="ARBA" id="ARBA00023136"/>
    </source>
</evidence>
<evidence type="ECO:0000256" key="5">
    <source>
        <dbReference type="SAM" id="MobiDB-lite"/>
    </source>
</evidence>
<evidence type="ECO:0000256" key="3">
    <source>
        <dbReference type="ARBA" id="ARBA00022989"/>
    </source>
</evidence>